<dbReference type="InterPro" id="IPR006461">
    <property type="entry name" value="PLAC_motif_containing"/>
</dbReference>
<protein>
    <submittedName>
        <fullName evidence="2">Uncharacterized protein</fullName>
    </submittedName>
</protein>
<feature type="transmembrane region" description="Helical" evidence="1">
    <location>
        <begin position="82"/>
        <end position="109"/>
    </location>
</feature>
<dbReference type="Pfam" id="PF04749">
    <property type="entry name" value="PLAC8"/>
    <property type="match status" value="1"/>
</dbReference>
<comment type="caution">
    <text evidence="2">The sequence shown here is derived from an EMBL/GenBank/DDBJ whole genome shotgun (WGS) entry which is preliminary data.</text>
</comment>
<organism evidence="2 3">
    <name type="scientific">Chlorella ohadii</name>
    <dbReference type="NCBI Taxonomy" id="2649997"/>
    <lineage>
        <taxon>Eukaryota</taxon>
        <taxon>Viridiplantae</taxon>
        <taxon>Chlorophyta</taxon>
        <taxon>core chlorophytes</taxon>
        <taxon>Trebouxiophyceae</taxon>
        <taxon>Chlorellales</taxon>
        <taxon>Chlorellaceae</taxon>
        <taxon>Chlorella clade</taxon>
        <taxon>Chlorella</taxon>
    </lineage>
</organism>
<dbReference type="Proteomes" id="UP001205105">
    <property type="component" value="Unassembled WGS sequence"/>
</dbReference>
<proteinExistence type="predicted"/>
<reference evidence="2" key="1">
    <citation type="submission" date="2020-11" db="EMBL/GenBank/DDBJ databases">
        <title>Chlorella ohadii genome sequencing and assembly.</title>
        <authorList>
            <person name="Murik O."/>
            <person name="Treves H."/>
            <person name="Kedem I."/>
            <person name="Shotland Y."/>
            <person name="Kaplan A."/>
        </authorList>
    </citation>
    <scope>NUCLEOTIDE SEQUENCE</scope>
    <source>
        <strain evidence="2">1</strain>
    </source>
</reference>
<dbReference type="NCBIfam" id="TIGR01571">
    <property type="entry name" value="A_thal_Cys_rich"/>
    <property type="match status" value="1"/>
</dbReference>
<dbReference type="EMBL" id="JADXDR010000020">
    <property type="protein sequence ID" value="KAI7845251.1"/>
    <property type="molecule type" value="Genomic_DNA"/>
</dbReference>
<sequence>MNNAKVESGMLDSEYEPLVATPGAGFDVQTGGKWHKSFLACGGDIGLCCAGAWCPCLVFGQTSQMLQEEGGGGGPLWRNCCLFFAIPLAINYTTALGIMLAMGAGAIPIPVSAAALRGIDCARLILVHAGLATYAYRRRGQLRQLEAIPGEAWRDWWAFCCCPGLTVCQEAAQLRRLRETRLQAAADGYHAVVQAPQPQHMA</sequence>
<keyword evidence="1" id="KW-0472">Membrane</keyword>
<keyword evidence="3" id="KW-1185">Reference proteome</keyword>
<name>A0AAD5DZI8_9CHLO</name>
<keyword evidence="1" id="KW-1133">Transmembrane helix</keyword>
<evidence type="ECO:0000313" key="3">
    <source>
        <dbReference type="Proteomes" id="UP001205105"/>
    </source>
</evidence>
<evidence type="ECO:0000256" key="1">
    <source>
        <dbReference type="SAM" id="Phobius"/>
    </source>
</evidence>
<dbReference type="AlphaFoldDB" id="A0AAD5DZI8"/>
<gene>
    <name evidence="2" type="ORF">COHA_001293</name>
</gene>
<feature type="transmembrane region" description="Helical" evidence="1">
    <location>
        <begin position="115"/>
        <end position="136"/>
    </location>
</feature>
<keyword evidence="1" id="KW-0812">Transmembrane</keyword>
<evidence type="ECO:0000313" key="2">
    <source>
        <dbReference type="EMBL" id="KAI7845251.1"/>
    </source>
</evidence>
<dbReference type="PANTHER" id="PTHR15907">
    <property type="entry name" value="DUF614 FAMILY PROTEIN-RELATED"/>
    <property type="match status" value="1"/>
</dbReference>
<accession>A0AAD5DZI8</accession>